<evidence type="ECO:0000259" key="13">
    <source>
        <dbReference type="SMART" id="SM01089"/>
    </source>
</evidence>
<keyword evidence="7 11" id="KW-1133">Transmembrane helix</keyword>
<dbReference type="PROSITE" id="PS00408">
    <property type="entry name" value="CONNEXINS_2"/>
    <property type="match status" value="1"/>
</dbReference>
<feature type="compositionally biased region" description="Acidic residues" evidence="10">
    <location>
        <begin position="130"/>
        <end position="146"/>
    </location>
</feature>
<dbReference type="PRINTS" id="PR00206">
    <property type="entry name" value="CONNEXIN"/>
</dbReference>
<evidence type="ECO:0000256" key="8">
    <source>
        <dbReference type="ARBA" id="ARBA00023136"/>
    </source>
</evidence>
<reference evidence="15" key="1">
    <citation type="submission" date="2025-08" db="UniProtKB">
        <authorList>
            <consortium name="RefSeq"/>
        </authorList>
    </citation>
    <scope>IDENTIFICATION</scope>
    <source>
        <tissue evidence="15">Sperm</tissue>
    </source>
</reference>
<dbReference type="Gene3D" id="1.20.1440.80">
    <property type="entry name" value="Gap junction channel protein cysteine-rich domain"/>
    <property type="match status" value="1"/>
</dbReference>
<feature type="region of interest" description="Disordered" evidence="10">
    <location>
        <begin position="130"/>
        <end position="152"/>
    </location>
</feature>
<keyword evidence="14" id="KW-1185">Reference proteome</keyword>
<dbReference type="PANTHER" id="PTHR11984">
    <property type="entry name" value="CONNEXIN"/>
    <property type="match status" value="1"/>
</dbReference>
<sequence length="327" mass="36862">MSWGYLTHLLEEVHRHSTFLSKLWITTFVIFRVVLTTVAGESIYYDEQGRFSCNTAQPGCENVCYDSFAPLSHVRFWVFQIIAVATPTILYLGFAVHRITRIEYKRDEQTKRAKRTGSPDRVIECTEKEEEVEVEEEVEEEGEEDGEGKQHNERWRIKTDGLMVAYTLQLLARTLAEVGFLVGQYLMYGVEVAPRFKCVRDPCPNSVDCFVSRPTEKTVFLLVMYAVAGLSLLLELSEIAYLGLGTIHDSLSGRHRPRSRVADAVEPESTAGPRATSPSELWQLRDELKELQTELGATPRAHQEPPEQAAGGASHGVDAPHDLHVLI</sequence>
<evidence type="ECO:0000256" key="10">
    <source>
        <dbReference type="SAM" id="MobiDB-lite"/>
    </source>
</evidence>
<dbReference type="InterPro" id="IPR017990">
    <property type="entry name" value="Connexin_CS"/>
</dbReference>
<gene>
    <name evidence="15" type="primary">LOC116938075</name>
</gene>
<keyword evidence="4 9" id="KW-0812">Transmembrane</keyword>
<dbReference type="Proteomes" id="UP001318040">
    <property type="component" value="Unplaced"/>
</dbReference>
<dbReference type="RefSeq" id="XP_032801139.1">
    <property type="nucleotide sequence ID" value="XM_032945248.1"/>
</dbReference>
<dbReference type="Pfam" id="PF00029">
    <property type="entry name" value="Connexin"/>
    <property type="match status" value="1"/>
</dbReference>
<feature type="region of interest" description="Disordered" evidence="10">
    <location>
        <begin position="292"/>
        <end position="319"/>
    </location>
</feature>
<evidence type="ECO:0000313" key="14">
    <source>
        <dbReference type="Proteomes" id="UP001318040"/>
    </source>
</evidence>
<dbReference type="GO" id="GO:0005922">
    <property type="term" value="C:connexin complex"/>
    <property type="evidence" value="ECO:0007669"/>
    <property type="project" value="InterPro"/>
</dbReference>
<dbReference type="InterPro" id="IPR019570">
    <property type="entry name" value="Connexin_CCC"/>
</dbReference>
<dbReference type="GO" id="GO:0007267">
    <property type="term" value="P:cell-cell signaling"/>
    <property type="evidence" value="ECO:0007669"/>
    <property type="project" value="TreeGrafter"/>
</dbReference>
<dbReference type="AlphaFoldDB" id="A0AAJ7WKI2"/>
<feature type="transmembrane region" description="Helical" evidence="11">
    <location>
        <begin position="76"/>
        <end position="96"/>
    </location>
</feature>
<dbReference type="PANTHER" id="PTHR11984:SF6">
    <property type="entry name" value="GAP JUNCTION GAMMA-1 PROTEIN"/>
    <property type="match status" value="1"/>
</dbReference>
<feature type="transmembrane region" description="Helical" evidence="11">
    <location>
        <begin position="220"/>
        <end position="244"/>
    </location>
</feature>
<feature type="domain" description="Connexin N-terminal" evidence="12">
    <location>
        <begin position="42"/>
        <end position="75"/>
    </location>
</feature>
<feature type="transmembrane region" description="Helical" evidence="11">
    <location>
        <begin position="23"/>
        <end position="45"/>
    </location>
</feature>
<accession>A0AAJ7WKI2</accession>
<evidence type="ECO:0000256" key="9">
    <source>
        <dbReference type="RuleBase" id="RU000630"/>
    </source>
</evidence>
<dbReference type="InterPro" id="IPR000500">
    <property type="entry name" value="Connexin"/>
</dbReference>
<comment type="subcellular location">
    <subcellularLocation>
        <location evidence="1">Cell junction</location>
        <location evidence="1">Gap junction</location>
    </subcellularLocation>
    <subcellularLocation>
        <location evidence="2 9">Cell membrane</location>
        <topology evidence="2 9">Multi-pass membrane protein</topology>
    </subcellularLocation>
</comment>
<dbReference type="InterPro" id="IPR038359">
    <property type="entry name" value="Connexin_N_sf"/>
</dbReference>
<evidence type="ECO:0000256" key="1">
    <source>
        <dbReference type="ARBA" id="ARBA00004610"/>
    </source>
</evidence>
<protein>
    <recommendedName>
        <fullName evidence="9">Gap junction protein</fullName>
    </recommendedName>
</protein>
<comment type="function">
    <text evidence="9">One gap junction consists of a cluster of closely packed pairs of transmembrane channels, the connexons, through which materials of low MW diffuse from one cell to a neighboring cell.</text>
</comment>
<dbReference type="PROSITE" id="PS00407">
    <property type="entry name" value="CONNEXINS_1"/>
    <property type="match status" value="1"/>
</dbReference>
<evidence type="ECO:0000256" key="4">
    <source>
        <dbReference type="ARBA" id="ARBA00022692"/>
    </source>
</evidence>
<evidence type="ECO:0000256" key="2">
    <source>
        <dbReference type="ARBA" id="ARBA00004651"/>
    </source>
</evidence>
<feature type="region of interest" description="Disordered" evidence="10">
    <location>
        <begin position="253"/>
        <end position="279"/>
    </location>
</feature>
<feature type="domain" description="Connexin cysteine-rich" evidence="13">
    <location>
        <begin position="176"/>
        <end position="242"/>
    </location>
</feature>
<keyword evidence="3" id="KW-1003">Cell membrane</keyword>
<comment type="subunit">
    <text evidence="9">A connexon is composed of a hexamer of connexins.</text>
</comment>
<evidence type="ECO:0000259" key="12">
    <source>
        <dbReference type="SMART" id="SM00037"/>
    </source>
</evidence>
<evidence type="ECO:0000256" key="3">
    <source>
        <dbReference type="ARBA" id="ARBA00022475"/>
    </source>
</evidence>
<name>A0AAJ7WKI2_PETMA</name>
<evidence type="ECO:0000256" key="11">
    <source>
        <dbReference type="SAM" id="Phobius"/>
    </source>
</evidence>
<evidence type="ECO:0000256" key="6">
    <source>
        <dbReference type="ARBA" id="ARBA00022949"/>
    </source>
</evidence>
<dbReference type="GO" id="GO:0005243">
    <property type="term" value="F:gap junction channel activity"/>
    <property type="evidence" value="ECO:0007669"/>
    <property type="project" value="TreeGrafter"/>
</dbReference>
<proteinExistence type="inferred from homology"/>
<dbReference type="SMART" id="SM00037">
    <property type="entry name" value="CNX"/>
    <property type="match status" value="1"/>
</dbReference>
<evidence type="ECO:0000313" key="15">
    <source>
        <dbReference type="RefSeq" id="XP_032801139.1"/>
    </source>
</evidence>
<dbReference type="KEGG" id="pmrn:116938075"/>
<organism evidence="14 15">
    <name type="scientific">Petromyzon marinus</name>
    <name type="common">Sea lamprey</name>
    <dbReference type="NCBI Taxonomy" id="7757"/>
    <lineage>
        <taxon>Eukaryota</taxon>
        <taxon>Metazoa</taxon>
        <taxon>Chordata</taxon>
        <taxon>Craniata</taxon>
        <taxon>Vertebrata</taxon>
        <taxon>Cyclostomata</taxon>
        <taxon>Hyperoartia</taxon>
        <taxon>Petromyzontiformes</taxon>
        <taxon>Petromyzontidae</taxon>
        <taxon>Petromyzon</taxon>
    </lineage>
</organism>
<keyword evidence="5 9" id="KW-0303">Gap junction</keyword>
<evidence type="ECO:0000256" key="5">
    <source>
        <dbReference type="ARBA" id="ARBA00022868"/>
    </source>
</evidence>
<keyword evidence="6" id="KW-0965">Cell junction</keyword>
<dbReference type="InterPro" id="IPR013092">
    <property type="entry name" value="Connexin_N"/>
</dbReference>
<evidence type="ECO:0000256" key="7">
    <source>
        <dbReference type="ARBA" id="ARBA00022989"/>
    </source>
</evidence>
<keyword evidence="8 11" id="KW-0472">Membrane</keyword>
<comment type="similarity">
    <text evidence="9">Belongs to the connexin family.</text>
</comment>
<dbReference type="SMART" id="SM01089">
    <property type="entry name" value="Connexin_CCC"/>
    <property type="match status" value="1"/>
</dbReference>